<reference evidence="2" key="1">
    <citation type="submission" date="2017-08" db="EMBL/GenBank/DDBJ databases">
        <title>A dynamic microbial community with high functional redundancy inhabits the cold, oxic subseafloor aquifer.</title>
        <authorList>
            <person name="Tully B.J."/>
            <person name="Wheat C.G."/>
            <person name="Glazer B.T."/>
            <person name="Huber J.A."/>
        </authorList>
    </citation>
    <scope>NUCLEOTIDE SEQUENCE [LARGE SCALE GENOMIC DNA]</scope>
</reference>
<dbReference type="Proteomes" id="UP000218113">
    <property type="component" value="Unassembled WGS sequence"/>
</dbReference>
<proteinExistence type="predicted"/>
<dbReference type="AlphaFoldDB" id="A0A2A4SSL8"/>
<sequence>MIFKFLEPTGRLLEDLGHWLTGFFKSVLLVPFAFLAQFGNQKWFARSWAGDGSWLKIIFRRKRQDQGNIQCLNREKTMIVSSLLND</sequence>
<evidence type="ECO:0000313" key="2">
    <source>
        <dbReference type="Proteomes" id="UP000218113"/>
    </source>
</evidence>
<organism evidence="1 2">
    <name type="scientific">SAR324 cluster bacterium</name>
    <dbReference type="NCBI Taxonomy" id="2024889"/>
    <lineage>
        <taxon>Bacteria</taxon>
        <taxon>Deltaproteobacteria</taxon>
        <taxon>SAR324 cluster</taxon>
    </lineage>
</organism>
<protein>
    <submittedName>
        <fullName evidence="1">Uncharacterized protein</fullName>
    </submittedName>
</protein>
<dbReference type="EMBL" id="NVSR01000126">
    <property type="protein sequence ID" value="PCI24202.1"/>
    <property type="molecule type" value="Genomic_DNA"/>
</dbReference>
<name>A0A2A4SSL8_9DELT</name>
<evidence type="ECO:0000313" key="1">
    <source>
        <dbReference type="EMBL" id="PCI24202.1"/>
    </source>
</evidence>
<accession>A0A2A4SSL8</accession>
<gene>
    <name evidence="1" type="ORF">COB67_11825</name>
</gene>
<comment type="caution">
    <text evidence="1">The sequence shown here is derived from an EMBL/GenBank/DDBJ whole genome shotgun (WGS) entry which is preliminary data.</text>
</comment>